<dbReference type="STRING" id="5539.A0A3E2HEK3"/>
<feature type="non-terminal residue" evidence="3">
    <location>
        <position position="1"/>
    </location>
</feature>
<keyword evidence="4" id="KW-1185">Reference proteome</keyword>
<evidence type="ECO:0000313" key="3">
    <source>
        <dbReference type="EMBL" id="RFU31830.1"/>
    </source>
</evidence>
<feature type="non-terminal residue" evidence="3">
    <location>
        <position position="424"/>
    </location>
</feature>
<organism evidence="3 4">
    <name type="scientific">Scytalidium lignicola</name>
    <name type="common">Hyphomycete</name>
    <dbReference type="NCBI Taxonomy" id="5539"/>
    <lineage>
        <taxon>Eukaryota</taxon>
        <taxon>Fungi</taxon>
        <taxon>Dikarya</taxon>
        <taxon>Ascomycota</taxon>
        <taxon>Pezizomycotina</taxon>
        <taxon>Leotiomycetes</taxon>
        <taxon>Leotiomycetes incertae sedis</taxon>
        <taxon>Scytalidium</taxon>
    </lineage>
</organism>
<evidence type="ECO:0000313" key="4">
    <source>
        <dbReference type="Proteomes" id="UP000258309"/>
    </source>
</evidence>
<dbReference type="PANTHER" id="PTHR28208:SF1">
    <property type="entry name" value="FILAMENT ORGANIZATION PROTEIN APP1-LIKE, PUTATIVE (AFU_ORTHOLOGUE AFUA_1G06650)-RELATED"/>
    <property type="match status" value="1"/>
</dbReference>
<evidence type="ECO:0000256" key="1">
    <source>
        <dbReference type="SAM" id="MobiDB-lite"/>
    </source>
</evidence>
<evidence type="ECO:0000259" key="2">
    <source>
        <dbReference type="Pfam" id="PF09949"/>
    </source>
</evidence>
<accession>A0A3E2HEK3</accession>
<dbReference type="EMBL" id="NCSJ02000067">
    <property type="protein sequence ID" value="RFU31830.1"/>
    <property type="molecule type" value="Genomic_DNA"/>
</dbReference>
<dbReference type="InterPro" id="IPR019236">
    <property type="entry name" value="APP1_cat"/>
</dbReference>
<dbReference type="GO" id="GO:0030479">
    <property type="term" value="C:actin cortical patch"/>
    <property type="evidence" value="ECO:0007669"/>
    <property type="project" value="TreeGrafter"/>
</dbReference>
<sequence>MSEVKHLYHEGEAILDTVETTIHNYHAHGFEGRTRKERGFHETESKLPNTRRSPAPDDRPTLTDRILSGLGRKNPFSHTISANDTLWLLDNTAYRNNSGKWHAEFVAAVFDQTTGLQVSTVVADIAEKVGLGKGDAQEETIRERVMPFMQSILPGRVAVVDFGKEVKLKLGPGGSNAISSDTEALPRHSDGDVITSTAVVPKGTNGILQMKTVFAEPTGWGVISDIDDSIKITQTSDPIGILKSTFVSEPQPIPGMPELYAYMQKLITTSAPFFYLSASPYNLYSFLRDFRDKYYPQGTMILRDASWRNLSGLLSNLTLGTQKYKVERMIKINSWLPQRKMICIGDSTQSDPEAYGEIYRKYPGWIHLILIRKVTDIAAVGIEEKNEPARFETAFKGVPSSVWHVFEDPKECYEIISDTVTKSN</sequence>
<feature type="domain" description="Phosphatidate phosphatase APP1 catalytic" evidence="2">
    <location>
        <begin position="220"/>
        <end position="373"/>
    </location>
</feature>
<dbReference type="Pfam" id="PF09949">
    <property type="entry name" value="APP1_cat"/>
    <property type="match status" value="1"/>
</dbReference>
<dbReference type="OrthoDB" id="414243at2759"/>
<feature type="region of interest" description="Disordered" evidence="1">
    <location>
        <begin position="33"/>
        <end position="62"/>
    </location>
</feature>
<dbReference type="GO" id="GO:0008195">
    <property type="term" value="F:phosphatidate phosphatase activity"/>
    <property type="evidence" value="ECO:0007669"/>
    <property type="project" value="InterPro"/>
</dbReference>
<dbReference type="InterPro" id="IPR052935">
    <property type="entry name" value="Mg2+_PAP"/>
</dbReference>
<dbReference type="PANTHER" id="PTHR28208">
    <property type="entry name" value="PHOSPHATIDATE PHOSPHATASE APP1"/>
    <property type="match status" value="1"/>
</dbReference>
<reference evidence="3 4" key="1">
    <citation type="submission" date="2018-05" db="EMBL/GenBank/DDBJ databases">
        <title>Draft genome sequence of Scytalidium lignicola DSM 105466, a ubiquitous saprotrophic fungus.</title>
        <authorList>
            <person name="Buettner E."/>
            <person name="Gebauer A.M."/>
            <person name="Hofrichter M."/>
            <person name="Liers C."/>
            <person name="Kellner H."/>
        </authorList>
    </citation>
    <scope>NUCLEOTIDE SEQUENCE [LARGE SCALE GENOMIC DNA]</scope>
    <source>
        <strain evidence="3 4">DSM 105466</strain>
    </source>
</reference>
<protein>
    <recommendedName>
        <fullName evidence="2">Phosphatidate phosphatase APP1 catalytic domain-containing protein</fullName>
    </recommendedName>
</protein>
<feature type="compositionally biased region" description="Basic and acidic residues" evidence="1">
    <location>
        <begin position="33"/>
        <end position="45"/>
    </location>
</feature>
<comment type="caution">
    <text evidence="3">The sequence shown here is derived from an EMBL/GenBank/DDBJ whole genome shotgun (WGS) entry which is preliminary data.</text>
</comment>
<dbReference type="OMA" id="RDSSWKT"/>
<dbReference type="Proteomes" id="UP000258309">
    <property type="component" value="Unassembled WGS sequence"/>
</dbReference>
<dbReference type="AlphaFoldDB" id="A0A3E2HEK3"/>
<proteinExistence type="predicted"/>
<gene>
    <name evidence="3" type="ORF">B7463_g4516</name>
</gene>
<name>A0A3E2HEK3_SCYLI</name>